<reference evidence="3" key="1">
    <citation type="submission" date="2020-09" db="EMBL/GenBank/DDBJ databases">
        <title>Whole genome shotgun sequence of Streptomyces cinnamonensis NBRC 15873.</title>
        <authorList>
            <person name="Komaki H."/>
            <person name="Tamura T."/>
        </authorList>
    </citation>
    <scope>NUCLEOTIDE SEQUENCE [LARGE SCALE GENOMIC DNA]</scope>
    <source>
        <strain evidence="3">NBRC 15873</strain>
    </source>
</reference>
<accession>A0ABQ3NLH8</accession>
<name>A0ABQ3NLH8_STRVG</name>
<sequence length="106" mass="10503">MHEPSSVACNPAKASRTFSGGVPGRAEEDAPRAAEGAAGPASDGPGSEDADGVEPAEGAEEAEDAEDAADGVAGSASQETANPARTTTANAAPRTVEPNICYPHDR</sequence>
<proteinExistence type="predicted"/>
<comment type="caution">
    <text evidence="2">The sequence shown here is derived from an EMBL/GenBank/DDBJ whole genome shotgun (WGS) entry which is preliminary data.</text>
</comment>
<feature type="compositionally biased region" description="Low complexity" evidence="1">
    <location>
        <begin position="70"/>
        <end position="95"/>
    </location>
</feature>
<feature type="region of interest" description="Disordered" evidence="1">
    <location>
        <begin position="1"/>
        <end position="106"/>
    </location>
</feature>
<evidence type="ECO:0000313" key="3">
    <source>
        <dbReference type="Proteomes" id="UP000660554"/>
    </source>
</evidence>
<dbReference type="Proteomes" id="UP000660554">
    <property type="component" value="Unassembled WGS sequence"/>
</dbReference>
<evidence type="ECO:0000313" key="2">
    <source>
        <dbReference type="EMBL" id="GHI13617.1"/>
    </source>
</evidence>
<feature type="compositionally biased region" description="Acidic residues" evidence="1">
    <location>
        <begin position="46"/>
        <end position="69"/>
    </location>
</feature>
<evidence type="ECO:0000256" key="1">
    <source>
        <dbReference type="SAM" id="MobiDB-lite"/>
    </source>
</evidence>
<dbReference type="EMBL" id="BNDV01000008">
    <property type="protein sequence ID" value="GHI13617.1"/>
    <property type="molecule type" value="Genomic_DNA"/>
</dbReference>
<keyword evidence="3" id="KW-1185">Reference proteome</keyword>
<organism evidence="2 3">
    <name type="scientific">Streptomyces virginiae</name>
    <name type="common">Streptomyces cinnamonensis</name>
    <dbReference type="NCBI Taxonomy" id="1961"/>
    <lineage>
        <taxon>Bacteria</taxon>
        <taxon>Bacillati</taxon>
        <taxon>Actinomycetota</taxon>
        <taxon>Actinomycetes</taxon>
        <taxon>Kitasatosporales</taxon>
        <taxon>Streptomycetaceae</taxon>
        <taxon>Streptomyces</taxon>
    </lineage>
</organism>
<feature type="compositionally biased region" description="Low complexity" evidence="1">
    <location>
        <begin position="33"/>
        <end position="45"/>
    </location>
</feature>
<protein>
    <submittedName>
        <fullName evidence="2">Uncharacterized protein</fullName>
    </submittedName>
</protein>
<gene>
    <name evidence="2" type="ORF">Scinn_30800</name>
</gene>